<name>A0A165NBI4_EXIGL</name>
<dbReference type="Proteomes" id="UP000077266">
    <property type="component" value="Unassembled WGS sequence"/>
</dbReference>
<organism evidence="3 4">
    <name type="scientific">Exidia glandulosa HHB12029</name>
    <dbReference type="NCBI Taxonomy" id="1314781"/>
    <lineage>
        <taxon>Eukaryota</taxon>
        <taxon>Fungi</taxon>
        <taxon>Dikarya</taxon>
        <taxon>Basidiomycota</taxon>
        <taxon>Agaricomycotina</taxon>
        <taxon>Agaricomycetes</taxon>
        <taxon>Auriculariales</taxon>
        <taxon>Exidiaceae</taxon>
        <taxon>Exidia</taxon>
    </lineage>
</organism>
<keyword evidence="1" id="KW-0472">Membrane</keyword>
<keyword evidence="4" id="KW-1185">Reference proteome</keyword>
<evidence type="ECO:0008006" key="5">
    <source>
        <dbReference type="Google" id="ProtNLM"/>
    </source>
</evidence>
<evidence type="ECO:0000256" key="2">
    <source>
        <dbReference type="SAM" id="SignalP"/>
    </source>
</evidence>
<protein>
    <recommendedName>
        <fullName evidence="5">Transmembrane protein</fullName>
    </recommendedName>
</protein>
<keyword evidence="2" id="KW-0732">Signal</keyword>
<feature type="transmembrane region" description="Helical" evidence="1">
    <location>
        <begin position="94"/>
        <end position="115"/>
    </location>
</feature>
<gene>
    <name evidence="3" type="ORF">EXIGLDRAFT_761593</name>
</gene>
<dbReference type="EMBL" id="KV425900">
    <property type="protein sequence ID" value="KZW00504.1"/>
    <property type="molecule type" value="Genomic_DNA"/>
</dbReference>
<dbReference type="InParanoid" id="A0A165NBI4"/>
<proteinExistence type="predicted"/>
<dbReference type="AlphaFoldDB" id="A0A165NBI4"/>
<reference evidence="3 4" key="1">
    <citation type="journal article" date="2016" name="Mol. Biol. Evol.">
        <title>Comparative Genomics of Early-Diverging Mushroom-Forming Fungi Provides Insights into the Origins of Lignocellulose Decay Capabilities.</title>
        <authorList>
            <person name="Nagy L.G."/>
            <person name="Riley R."/>
            <person name="Tritt A."/>
            <person name="Adam C."/>
            <person name="Daum C."/>
            <person name="Floudas D."/>
            <person name="Sun H."/>
            <person name="Yadav J.S."/>
            <person name="Pangilinan J."/>
            <person name="Larsson K.H."/>
            <person name="Matsuura K."/>
            <person name="Barry K."/>
            <person name="Labutti K."/>
            <person name="Kuo R."/>
            <person name="Ohm R.A."/>
            <person name="Bhattacharya S.S."/>
            <person name="Shirouzu T."/>
            <person name="Yoshinaga Y."/>
            <person name="Martin F.M."/>
            <person name="Grigoriev I.V."/>
            <person name="Hibbett D.S."/>
        </authorList>
    </citation>
    <scope>NUCLEOTIDE SEQUENCE [LARGE SCALE GENOMIC DNA]</scope>
    <source>
        <strain evidence="3 4">HHB12029</strain>
    </source>
</reference>
<evidence type="ECO:0000313" key="3">
    <source>
        <dbReference type="EMBL" id="KZW00504.1"/>
    </source>
</evidence>
<sequence>MRYTLISIALVTAATTSLAAVVPPEFLALIQNQHTTVTNTPPAQPTVGFLSSEYVSGTLVPELFLPGPTTTTSTSSATPTVQVKTPGERETDDFVYVLIGIYASSVILVFVCVYLRKCTARRLARERRARGIGSSRRPSFATRPSDDLLWPELDAKHSIYSGDAWANEMRQRCETECW</sequence>
<feature type="chain" id="PRO_5007862988" description="Transmembrane protein" evidence="2">
    <location>
        <begin position="20"/>
        <end position="178"/>
    </location>
</feature>
<keyword evidence="1" id="KW-1133">Transmembrane helix</keyword>
<evidence type="ECO:0000313" key="4">
    <source>
        <dbReference type="Proteomes" id="UP000077266"/>
    </source>
</evidence>
<evidence type="ECO:0000256" key="1">
    <source>
        <dbReference type="SAM" id="Phobius"/>
    </source>
</evidence>
<accession>A0A165NBI4</accession>
<keyword evidence="1" id="KW-0812">Transmembrane</keyword>
<feature type="signal peptide" evidence="2">
    <location>
        <begin position="1"/>
        <end position="19"/>
    </location>
</feature>